<reference evidence="3" key="1">
    <citation type="journal article" date="2019" name="Int. J. Syst. Evol. Microbiol.">
        <title>The Global Catalogue of Microorganisms (GCM) 10K type strain sequencing project: providing services to taxonomists for standard genome sequencing and annotation.</title>
        <authorList>
            <consortium name="The Broad Institute Genomics Platform"/>
            <consortium name="The Broad Institute Genome Sequencing Center for Infectious Disease"/>
            <person name="Wu L."/>
            <person name="Ma J."/>
        </authorList>
    </citation>
    <scope>NUCLEOTIDE SEQUENCE [LARGE SCALE GENOMIC DNA]</scope>
    <source>
        <strain evidence="3">KCTC 52640</strain>
    </source>
</reference>
<dbReference type="GO" id="GO:0016787">
    <property type="term" value="F:hydrolase activity"/>
    <property type="evidence" value="ECO:0007669"/>
    <property type="project" value="UniProtKB-KW"/>
</dbReference>
<comment type="caution">
    <text evidence="2">The sequence shown here is derived from an EMBL/GenBank/DDBJ whole genome shotgun (WGS) entry which is preliminary data.</text>
</comment>
<dbReference type="InterPro" id="IPR050563">
    <property type="entry name" value="4-hydroxybenzoyl-CoA_TE"/>
</dbReference>
<dbReference type="EMBL" id="JBHRSS010000008">
    <property type="protein sequence ID" value="MFC3105511.1"/>
    <property type="molecule type" value="Genomic_DNA"/>
</dbReference>
<dbReference type="CDD" id="cd00586">
    <property type="entry name" value="4HBT"/>
    <property type="match status" value="1"/>
</dbReference>
<sequence length="157" mass="18146">MARSDAWDIDVPYYIELDVAADDIDRLEHVNNSVYLKYLERAAWHHTEALGLTWDSYRELDAACVVHRHELDYLQPAVFGDTLQVATWITQNDGRLAMWRAFQIRRKSDGRTVFRARTHYVCIRLSNGRPRRMPQLFVDAYRPAPGANPGGNDRSGN</sequence>
<dbReference type="SUPFAM" id="SSF54637">
    <property type="entry name" value="Thioesterase/thiol ester dehydrase-isomerase"/>
    <property type="match status" value="1"/>
</dbReference>
<accession>A0ABV7EVG0</accession>
<keyword evidence="3" id="KW-1185">Reference proteome</keyword>
<evidence type="ECO:0000313" key="2">
    <source>
        <dbReference type="EMBL" id="MFC3105511.1"/>
    </source>
</evidence>
<evidence type="ECO:0000313" key="3">
    <source>
        <dbReference type="Proteomes" id="UP001595462"/>
    </source>
</evidence>
<proteinExistence type="predicted"/>
<dbReference type="PANTHER" id="PTHR31793:SF37">
    <property type="entry name" value="ACYL-COA THIOESTER HYDROLASE YBGC"/>
    <property type="match status" value="1"/>
</dbReference>
<gene>
    <name evidence="2" type="ORF">ACFOSU_16695</name>
</gene>
<dbReference type="Pfam" id="PF13279">
    <property type="entry name" value="4HBT_2"/>
    <property type="match status" value="1"/>
</dbReference>
<dbReference type="EC" id="3.1.2.-" evidence="2"/>
<dbReference type="RefSeq" id="WP_380691052.1">
    <property type="nucleotide sequence ID" value="NZ_JBHRSS010000008.1"/>
</dbReference>
<dbReference type="Proteomes" id="UP001595462">
    <property type="component" value="Unassembled WGS sequence"/>
</dbReference>
<protein>
    <submittedName>
        <fullName evidence="2">Acyl-CoA thioesterase</fullName>
        <ecNumber evidence="2">3.1.2.-</ecNumber>
    </submittedName>
</protein>
<name>A0ABV7EVG0_9GAMM</name>
<dbReference type="InterPro" id="IPR029069">
    <property type="entry name" value="HotDog_dom_sf"/>
</dbReference>
<dbReference type="PANTHER" id="PTHR31793">
    <property type="entry name" value="4-HYDROXYBENZOYL-COA THIOESTERASE FAMILY MEMBER"/>
    <property type="match status" value="1"/>
</dbReference>
<organism evidence="2 3">
    <name type="scientific">Salinisphaera aquimarina</name>
    <dbReference type="NCBI Taxonomy" id="2094031"/>
    <lineage>
        <taxon>Bacteria</taxon>
        <taxon>Pseudomonadati</taxon>
        <taxon>Pseudomonadota</taxon>
        <taxon>Gammaproteobacteria</taxon>
        <taxon>Salinisphaerales</taxon>
        <taxon>Salinisphaeraceae</taxon>
        <taxon>Salinisphaera</taxon>
    </lineage>
</organism>
<dbReference type="Gene3D" id="3.10.129.10">
    <property type="entry name" value="Hotdog Thioesterase"/>
    <property type="match status" value="1"/>
</dbReference>
<evidence type="ECO:0000256" key="1">
    <source>
        <dbReference type="ARBA" id="ARBA00022801"/>
    </source>
</evidence>
<keyword evidence="1 2" id="KW-0378">Hydrolase</keyword>